<keyword evidence="2" id="KW-1185">Reference proteome</keyword>
<evidence type="ECO:0000313" key="2">
    <source>
        <dbReference type="Proteomes" id="UP001153069"/>
    </source>
</evidence>
<name>A0A9N8F3H7_9STRA</name>
<protein>
    <submittedName>
        <fullName evidence="1">Uncharacterized protein</fullName>
    </submittedName>
</protein>
<dbReference type="PANTHER" id="PTHR35213">
    <property type="entry name" value="RING-TYPE DOMAIN-CONTAINING PROTEIN-RELATED"/>
    <property type="match status" value="1"/>
</dbReference>
<proteinExistence type="predicted"/>
<evidence type="ECO:0000313" key="1">
    <source>
        <dbReference type="EMBL" id="CAB9531345.1"/>
    </source>
</evidence>
<dbReference type="Proteomes" id="UP001153069">
    <property type="component" value="Unassembled WGS sequence"/>
</dbReference>
<sequence length="333" mass="36694">MASISNNRFELHKRVSGKQVTTVYSGKWTIEEERYVSFLCQQFKDGALDIKEGTTLRSFLADKLGCKAKRITKKYERTGYNGKLQFTDKRNTLAPADLQWRRAKLQETQRKFVESREAIIMNELQGPQQDERSIMTGALFAGGAAAHRALDLREPRQNIGMGYHSALTSLDLPFPASLAAGASSALNAPRAVPNLHPHSGSDMMRASFLAAQAQPPMAANHRRLSFANEGLPSFAGPSLEALRAEEMVQRELRRTSMDSLIFRQEALLRARATMEMNALMRGSAAAASGSEGVNAAASLASANNTQTGVRMREEDLQTLARKRARVSGTGFRF</sequence>
<dbReference type="AlphaFoldDB" id="A0A9N8F3H7"/>
<reference evidence="1" key="1">
    <citation type="submission" date="2020-06" db="EMBL/GenBank/DDBJ databases">
        <authorList>
            <consortium name="Plant Systems Biology data submission"/>
        </authorList>
    </citation>
    <scope>NUCLEOTIDE SEQUENCE</scope>
    <source>
        <strain evidence="1">D6</strain>
    </source>
</reference>
<accession>A0A9N8F3H7</accession>
<gene>
    <name evidence="1" type="ORF">SEMRO_3445_G348110.1</name>
</gene>
<dbReference type="EMBL" id="CAICTM010003443">
    <property type="protein sequence ID" value="CAB9531345.1"/>
    <property type="molecule type" value="Genomic_DNA"/>
</dbReference>
<comment type="caution">
    <text evidence="1">The sequence shown here is derived from an EMBL/GenBank/DDBJ whole genome shotgun (WGS) entry which is preliminary data.</text>
</comment>
<dbReference type="PANTHER" id="PTHR35213:SF5">
    <property type="entry name" value="RING-TYPE DOMAIN-CONTAINING PROTEIN"/>
    <property type="match status" value="1"/>
</dbReference>
<dbReference type="OrthoDB" id="68300at2759"/>
<organism evidence="1 2">
    <name type="scientific">Seminavis robusta</name>
    <dbReference type="NCBI Taxonomy" id="568900"/>
    <lineage>
        <taxon>Eukaryota</taxon>
        <taxon>Sar</taxon>
        <taxon>Stramenopiles</taxon>
        <taxon>Ochrophyta</taxon>
        <taxon>Bacillariophyta</taxon>
        <taxon>Bacillariophyceae</taxon>
        <taxon>Bacillariophycidae</taxon>
        <taxon>Naviculales</taxon>
        <taxon>Naviculaceae</taxon>
        <taxon>Seminavis</taxon>
    </lineage>
</organism>